<proteinExistence type="predicted"/>
<comment type="caution">
    <text evidence="1">The sequence shown here is derived from an EMBL/GenBank/DDBJ whole genome shotgun (WGS) entry which is preliminary data.</text>
</comment>
<organism evidence="1 2">
    <name type="scientific">Hyalomma asiaticum</name>
    <name type="common">Tick</name>
    <dbReference type="NCBI Taxonomy" id="266040"/>
    <lineage>
        <taxon>Eukaryota</taxon>
        <taxon>Metazoa</taxon>
        <taxon>Ecdysozoa</taxon>
        <taxon>Arthropoda</taxon>
        <taxon>Chelicerata</taxon>
        <taxon>Arachnida</taxon>
        <taxon>Acari</taxon>
        <taxon>Parasitiformes</taxon>
        <taxon>Ixodida</taxon>
        <taxon>Ixodoidea</taxon>
        <taxon>Ixodidae</taxon>
        <taxon>Hyalomminae</taxon>
        <taxon>Hyalomma</taxon>
    </lineage>
</organism>
<reference evidence="1" key="1">
    <citation type="submission" date="2020-05" db="EMBL/GenBank/DDBJ databases">
        <title>Large-scale comparative analyses of tick genomes elucidate their genetic diversity and vector capacities.</title>
        <authorList>
            <person name="Jia N."/>
            <person name="Wang J."/>
            <person name="Shi W."/>
            <person name="Du L."/>
            <person name="Sun Y."/>
            <person name="Zhan W."/>
            <person name="Jiang J."/>
            <person name="Wang Q."/>
            <person name="Zhang B."/>
            <person name="Ji P."/>
            <person name="Sakyi L.B."/>
            <person name="Cui X."/>
            <person name="Yuan T."/>
            <person name="Jiang B."/>
            <person name="Yang W."/>
            <person name="Lam T.T.-Y."/>
            <person name="Chang Q."/>
            <person name="Ding S."/>
            <person name="Wang X."/>
            <person name="Zhu J."/>
            <person name="Ruan X."/>
            <person name="Zhao L."/>
            <person name="Wei J."/>
            <person name="Que T."/>
            <person name="Du C."/>
            <person name="Cheng J."/>
            <person name="Dai P."/>
            <person name="Han X."/>
            <person name="Huang E."/>
            <person name="Gao Y."/>
            <person name="Liu J."/>
            <person name="Shao H."/>
            <person name="Ye R."/>
            <person name="Li L."/>
            <person name="Wei W."/>
            <person name="Wang X."/>
            <person name="Wang C."/>
            <person name="Yang T."/>
            <person name="Huo Q."/>
            <person name="Li W."/>
            <person name="Guo W."/>
            <person name="Chen H."/>
            <person name="Zhou L."/>
            <person name="Ni X."/>
            <person name="Tian J."/>
            <person name="Zhou Y."/>
            <person name="Sheng Y."/>
            <person name="Liu T."/>
            <person name="Pan Y."/>
            <person name="Xia L."/>
            <person name="Li J."/>
            <person name="Zhao F."/>
            <person name="Cao W."/>
        </authorList>
    </citation>
    <scope>NUCLEOTIDE SEQUENCE</scope>
    <source>
        <strain evidence="1">Hyas-2018</strain>
    </source>
</reference>
<dbReference type="EMBL" id="CM023483">
    <property type="protein sequence ID" value="KAH6936406.1"/>
    <property type="molecule type" value="Genomic_DNA"/>
</dbReference>
<evidence type="ECO:0000313" key="1">
    <source>
        <dbReference type="EMBL" id="KAH6936406.1"/>
    </source>
</evidence>
<evidence type="ECO:0000313" key="2">
    <source>
        <dbReference type="Proteomes" id="UP000821845"/>
    </source>
</evidence>
<dbReference type="Proteomes" id="UP000821845">
    <property type="component" value="Chromosome 3"/>
</dbReference>
<protein>
    <submittedName>
        <fullName evidence="1">Uncharacterized protein</fullName>
    </submittedName>
</protein>
<name>A0ACB7SN63_HYAAI</name>
<keyword evidence="2" id="KW-1185">Reference proteome</keyword>
<accession>A0ACB7SN63</accession>
<gene>
    <name evidence="1" type="ORF">HPB50_016466</name>
</gene>
<sequence>MSRGIITVVAPNVGSSYETLVSLSNTFHMPFVSTSFPEMATYRPPSFGVSLKPNYIPAILDVISHYNWSFIIYLYDSDDGLLKLQQIFHMTANKKLEVRVVRRFFNVSDANAFLHQMELNDRESRKYVVLDSTADVARDIIINHVRDLYTGRRNFHFLLTSLVMDEYFNNQILELGVVNITGFRIIQVNKDEFKQFHKPWEKLDHNKWPGAGTAHVSADVALMHDAAKVILDTYSRLLKNKSDIFRNNFRRGEVYNRGMKGIDCQSWPAVTWEHGKTIAEFLRETHITGLTGNISFDAQGNRVNFTIDVVEMTMNSEMVKIAEWSDSSGLHPHPPKYKRVKQDSELENKTYIVTSILEEPYLMFKKPEPGQVLVGNDQFEGYCKDLADLIADQVKVNYILKLVNDSKYGGRDVNSPAGWNGMVGELIRQEADIAIAPLTITSARERVIDFTKPFMSLGISIMIKKPMKMKPGVFSFMNPLSREIWMCIIFAYVGVSVVLFLVSRFSPHEWRYEETFVGPSVSNDFSLYNSLWFSLGAFMQQGCDICPRSVAGRIVGSVWWFFTLIIISSYTANLAAFLTVERMVTPINSGRRPRQANGGRVRHAILLLYSGVFRRSKIAVYARMWEFMNTRKHVFTSTYEEGIRRVRESKGNGGRPAPLRHGAAVLRSRQRPDAEISRLVRTTASTTVRQLHCEISDEVRSSADTMDQSSSIPQRTCAKRPNDATGDETPAPVAASGVASDVASKRPRQMCDAAIEAHSPGSPTTPSYKVIIKPRSCFDMSTLPNRAIQAAVDACLNTSRFQGFALHKPTNTISLWVHSLELVEKLKTLREIRTSQDDVLPVQAYLASGTDLRRYVVYGVDYNEEPEILRQELSCPTHKVIAARYLGRGRTCLVTLHGPASPPDRLLYYGCVLRPRPFKPSVIYCYSCYRQGHMKSSCPCPAKDDTMEATPSPSFQCGLCQTNDHDITSPLCPTKRAATKKARRRRDRRSAKPSLQEASNEVATSNRYALLASMDEDTALPTNVPPKQGTPLYSAAAKASHPKPRPSQPRPQDDPPDASYEETDIDLRLANLQMEIQRLEERRAQIRRRRQSSELQPSPPATQMTHPPNQVPASAPVSPRELLIFVAQQLQQLTSVDRLNLAVLSMKENGDLARLENKWWYDRSECRSGDSKESTQNELTLSNVAGCFYILIGGLVLAMVVALLEFCYKSRMEAARSKMTMYEAMKAKVRMSITGTQHGDRGRVQQMYSPTSNMVGPDHGILEQHALAGDNTHTQV</sequence>